<dbReference type="STRING" id="640511.BC1002_4285"/>
<dbReference type="Proteomes" id="UP000002190">
    <property type="component" value="Chromosome 2"/>
</dbReference>
<reference evidence="2" key="1">
    <citation type="submission" date="2010-04" db="EMBL/GenBank/DDBJ databases">
        <title>Complete sequence of chromosome 2 of Burkholderia sp. CCGE1002.</title>
        <authorList>
            <consortium name="US DOE Joint Genome Institute"/>
            <person name="Lucas S."/>
            <person name="Copeland A."/>
            <person name="Lapidus A."/>
            <person name="Cheng J.-F."/>
            <person name="Bruce D."/>
            <person name="Goodwin L."/>
            <person name="Pitluck S."/>
            <person name="Chertkov O."/>
            <person name="Detter J.C."/>
            <person name="Han C."/>
            <person name="Tapia R."/>
            <person name="Land M."/>
            <person name="Hauser L."/>
            <person name="Kyrpides N."/>
            <person name="Ovchinnikova G."/>
            <person name="Martinez-Romero E."/>
            <person name="Hernandez M.A.R."/>
            <person name="Tiedje J.M."/>
            <person name="Woyke T."/>
        </authorList>
    </citation>
    <scope>NUCLEOTIDE SEQUENCE [LARGE SCALE GENOMIC DNA]</scope>
    <source>
        <strain evidence="2">CCGE1002</strain>
    </source>
</reference>
<evidence type="ECO:0000313" key="2">
    <source>
        <dbReference type="Proteomes" id="UP000002190"/>
    </source>
</evidence>
<gene>
    <name evidence="1" type="ordered locus">BC1002_4285</name>
</gene>
<protein>
    <submittedName>
        <fullName evidence="1">Chitinase-like protein</fullName>
    </submittedName>
</protein>
<evidence type="ECO:0000313" key="1">
    <source>
        <dbReference type="EMBL" id="ADG18270.1"/>
    </source>
</evidence>
<reference evidence="1 2" key="2">
    <citation type="journal article" date="2012" name="J. Bacteriol.">
        <title>Genome Sequences of Burkholderia sp. Strains CCGE1002 and H160, Isolated from Legume Nodules in Mexico and Brazil.</title>
        <authorList>
            <person name="Ormeno-Orrillo E."/>
            <person name="Rogel M.A."/>
            <person name="Chueire L.M."/>
            <person name="Tiedje J.M."/>
            <person name="Martinez-Romero E."/>
            <person name="Hungria M."/>
        </authorList>
    </citation>
    <scope>NUCLEOTIDE SEQUENCE [LARGE SCALE GENOMIC DNA]</scope>
    <source>
        <strain evidence="1 2">CCGE1002</strain>
    </source>
</reference>
<dbReference type="AlphaFoldDB" id="D5WIH5"/>
<dbReference type="CAZy" id="GH19">
    <property type="family name" value="Glycoside Hydrolase Family 19"/>
</dbReference>
<dbReference type="Gene3D" id="1.10.530.10">
    <property type="match status" value="1"/>
</dbReference>
<dbReference type="EMBL" id="CP002014">
    <property type="protein sequence ID" value="ADG18270.1"/>
    <property type="molecule type" value="Genomic_DNA"/>
</dbReference>
<dbReference type="SUPFAM" id="SSF53955">
    <property type="entry name" value="Lysozyme-like"/>
    <property type="match status" value="1"/>
</dbReference>
<proteinExistence type="predicted"/>
<dbReference type="KEGG" id="bge:BC1002_4285"/>
<sequence length="843" mass="93562">MANMTRPSNPPSTPVKLLAFAYPFRKNAQGTDGPPADFIDEHEFHQLLRREPSGAYAVSGKGMWHGGIHVTEAGAGASLDLKGGVRCIADGEVVAWRVDRIYPVSEIPARNGQPAISASYSTGFALVRHSMEFPKDRELTFYSLYAHLQDFADYENDAHLPRPKYWATRFEVTTYAQDRPTIGSGCQSAPADQRGLRVRVSKPHGKVLCILPHGSQVSVGKREGNWGQIIDASGVSPYPGIAGGVAHPAVDGWMFLGEEHGGPVVKEVMPDSSLDRVVVLSRPSEVVPVKAGELIGHLGRYDSLSQQTSGQRMVHIEVFCDDSVKAFIDAGRAWIRQNGAHVSAWQQLVLPNEPTIQRIDSGTALYRQHDEEGAQAQQTGVIEVFPLAALATGSSDRQYIETVAGSDGEKRHWWKIDSADVRHQPIDGWVREQSFAGGTVTREFAQKWVDFQPLDDEHEPTHTMFATTNGFVDYSIGADVPDAGSLGKLSPLMTSIYQALNLAGDRAQAADDLRNASSGPWTALRMSRLIIQHESEWANPEKWKELIAAIEQRTGPKPEHIEEQKRIEKLVWWDAVKAGLTDFPASNVFHIHPIGLVGNFFRSGFRFTSAMLLRLFPSGNKEALQEVADELNAHLEAYELDTPLRRSHFFAQVMQETGSSLTREEGFFWRASSLIGSFSYFRHRPAEANAHGYHQTKPIKADGTTMSQSDFEAIANGAYGGRAELGNGDYASGDGWRYRGRGLKQLTGRANYRSFTRWHATLQQEWPHEVIDFEANPDLLVQPKYAARSAAYFWVDHKLADEADKGNTAVQVNSITAIVNLHTDSYEERVANFNKIWEMGEFN</sequence>
<organism evidence="1 2">
    <name type="scientific">Paraburkholderia atlantica</name>
    <dbReference type="NCBI Taxonomy" id="2654982"/>
    <lineage>
        <taxon>Bacteria</taxon>
        <taxon>Pseudomonadati</taxon>
        <taxon>Pseudomonadota</taxon>
        <taxon>Betaproteobacteria</taxon>
        <taxon>Burkholderiales</taxon>
        <taxon>Burkholderiaceae</taxon>
        <taxon>Paraburkholderia</taxon>
    </lineage>
</organism>
<name>D5WIH5_PARAM</name>
<dbReference type="InterPro" id="IPR023346">
    <property type="entry name" value="Lysozyme-like_dom_sf"/>
</dbReference>
<accession>D5WIH5</accession>
<dbReference type="eggNOG" id="COG3179">
    <property type="taxonomic scope" value="Bacteria"/>
</dbReference>
<dbReference type="HOGENOM" id="CLU_010665_2_1_4"/>